<dbReference type="FunFam" id="3.90.226.10:FF:000047">
    <property type="entry name" value="Probable 3-hydroxyacyl-CoA dehydrogenase"/>
    <property type="match status" value="1"/>
</dbReference>
<evidence type="ECO:0000256" key="12">
    <source>
        <dbReference type="ARBA" id="ARBA00049556"/>
    </source>
</evidence>
<dbReference type="Pfam" id="PF00725">
    <property type="entry name" value="3HCDH"/>
    <property type="match status" value="1"/>
</dbReference>
<evidence type="ECO:0000256" key="1">
    <source>
        <dbReference type="ARBA" id="ARBA00005005"/>
    </source>
</evidence>
<evidence type="ECO:0000256" key="11">
    <source>
        <dbReference type="ARBA" id="ARBA00023268"/>
    </source>
</evidence>
<dbReference type="Proteomes" id="UP000199707">
    <property type="component" value="Unassembled WGS sequence"/>
</dbReference>
<keyword evidence="7" id="KW-0560">Oxidoreductase</keyword>
<comment type="pathway">
    <text evidence="2">Lipid metabolism; butanoate metabolism.</text>
</comment>
<dbReference type="GO" id="GO:0016509">
    <property type="term" value="F:long-chain (3S)-3-hydroxyacyl-CoA dehydrogenase (NAD+) activity"/>
    <property type="evidence" value="ECO:0007669"/>
    <property type="project" value="TreeGrafter"/>
</dbReference>
<keyword evidence="11" id="KW-0511">Multifunctional enzyme</keyword>
<dbReference type="InterPro" id="IPR050136">
    <property type="entry name" value="FA_oxidation_alpha_subunit"/>
</dbReference>
<comment type="pathway">
    <text evidence="1">Lipid metabolism; fatty acid beta-oxidation.</text>
</comment>
<dbReference type="Pfam" id="PF00378">
    <property type="entry name" value="ECH_1"/>
    <property type="match status" value="1"/>
</dbReference>
<keyword evidence="5" id="KW-0276">Fatty acid metabolism</keyword>
<dbReference type="GO" id="GO:0006635">
    <property type="term" value="P:fatty acid beta-oxidation"/>
    <property type="evidence" value="ECO:0007669"/>
    <property type="project" value="UniProtKB-UniPathway"/>
</dbReference>
<keyword evidence="10" id="KW-0456">Lyase</keyword>
<dbReference type="CDD" id="cd06558">
    <property type="entry name" value="crotonase-like"/>
    <property type="match status" value="1"/>
</dbReference>
<feature type="domain" description="3-hydroxyacyl-CoA dehydrogenase C-terminal" evidence="13">
    <location>
        <begin position="503"/>
        <end position="602"/>
    </location>
</feature>
<evidence type="ECO:0000256" key="9">
    <source>
        <dbReference type="ARBA" id="ARBA00023098"/>
    </source>
</evidence>
<evidence type="ECO:0000313" key="16">
    <source>
        <dbReference type="Proteomes" id="UP000199707"/>
    </source>
</evidence>
<comment type="catalytic activity">
    <reaction evidence="12">
        <text>a (3S)-3-hydroxyacyl-CoA + NAD(+) = a 3-oxoacyl-CoA + NADH + H(+)</text>
        <dbReference type="Rhea" id="RHEA:22432"/>
        <dbReference type="ChEBI" id="CHEBI:15378"/>
        <dbReference type="ChEBI" id="CHEBI:57318"/>
        <dbReference type="ChEBI" id="CHEBI:57540"/>
        <dbReference type="ChEBI" id="CHEBI:57945"/>
        <dbReference type="ChEBI" id="CHEBI:90726"/>
        <dbReference type="EC" id="1.1.1.35"/>
    </reaction>
</comment>
<evidence type="ECO:0000259" key="13">
    <source>
        <dbReference type="Pfam" id="PF00725"/>
    </source>
</evidence>
<dbReference type="RefSeq" id="WP_090354577.1">
    <property type="nucleotide sequence ID" value="NZ_FMUB01000002.1"/>
</dbReference>
<name>A0A1G4VKY7_9MYCO</name>
<evidence type="ECO:0000259" key="14">
    <source>
        <dbReference type="Pfam" id="PF02737"/>
    </source>
</evidence>
<gene>
    <name evidence="15" type="ORF">SAMN02799620_01213</name>
</gene>
<dbReference type="FunFam" id="3.40.50.720:FF:000009">
    <property type="entry name" value="Fatty oxidation complex, alpha subunit"/>
    <property type="match status" value="1"/>
</dbReference>
<dbReference type="SUPFAM" id="SSF52096">
    <property type="entry name" value="ClpP/crotonase"/>
    <property type="match status" value="1"/>
</dbReference>
<evidence type="ECO:0000256" key="2">
    <source>
        <dbReference type="ARBA" id="ARBA00005086"/>
    </source>
</evidence>
<dbReference type="PANTHER" id="PTHR43612">
    <property type="entry name" value="TRIFUNCTIONAL ENZYME SUBUNIT ALPHA"/>
    <property type="match status" value="1"/>
</dbReference>
<dbReference type="InterPro" id="IPR006108">
    <property type="entry name" value="3HC_DH_C"/>
</dbReference>
<organism evidence="15 16">
    <name type="scientific">Mycolicibacterium fluoranthenivorans</name>
    <dbReference type="NCBI Taxonomy" id="258505"/>
    <lineage>
        <taxon>Bacteria</taxon>
        <taxon>Bacillati</taxon>
        <taxon>Actinomycetota</taxon>
        <taxon>Actinomycetes</taxon>
        <taxon>Mycobacteriales</taxon>
        <taxon>Mycobacteriaceae</taxon>
        <taxon>Mycolicibacterium</taxon>
    </lineage>
</organism>
<dbReference type="SUPFAM" id="SSF51735">
    <property type="entry name" value="NAD(P)-binding Rossmann-fold domains"/>
    <property type="match status" value="1"/>
</dbReference>
<evidence type="ECO:0000256" key="10">
    <source>
        <dbReference type="ARBA" id="ARBA00023239"/>
    </source>
</evidence>
<dbReference type="GO" id="GO:0004300">
    <property type="term" value="F:enoyl-CoA hydratase activity"/>
    <property type="evidence" value="ECO:0007669"/>
    <property type="project" value="TreeGrafter"/>
</dbReference>
<evidence type="ECO:0000256" key="6">
    <source>
        <dbReference type="ARBA" id="ARBA00022963"/>
    </source>
</evidence>
<dbReference type="FunFam" id="1.10.1040.50:FF:000005">
    <property type="entry name" value="Probable 3-hydroxyacyl-CoA dehydrogenase"/>
    <property type="match status" value="1"/>
</dbReference>
<accession>A0A1G4VKY7</accession>
<evidence type="ECO:0000256" key="3">
    <source>
        <dbReference type="ARBA" id="ARBA00007005"/>
    </source>
</evidence>
<evidence type="ECO:0000256" key="8">
    <source>
        <dbReference type="ARBA" id="ARBA00023027"/>
    </source>
</evidence>
<dbReference type="SUPFAM" id="SSF48179">
    <property type="entry name" value="6-phosphogluconate dehydrogenase C-terminal domain-like"/>
    <property type="match status" value="2"/>
</dbReference>
<dbReference type="Gene3D" id="3.40.50.720">
    <property type="entry name" value="NAD(P)-binding Rossmann-like Domain"/>
    <property type="match status" value="1"/>
</dbReference>
<keyword evidence="9" id="KW-0443">Lipid metabolism</keyword>
<protein>
    <submittedName>
        <fullName evidence="15">3-hydroxyacyl-CoA dehydrogenase / enoyl-CoA hydratase / 3-hydroxybutyryl-CoA epimerase</fullName>
    </submittedName>
</protein>
<dbReference type="PANTHER" id="PTHR43612:SF3">
    <property type="entry name" value="TRIFUNCTIONAL ENZYME SUBUNIT ALPHA, MITOCHONDRIAL"/>
    <property type="match status" value="1"/>
</dbReference>
<dbReference type="InterPro" id="IPR006176">
    <property type="entry name" value="3-OHacyl-CoA_DH_NAD-bd"/>
</dbReference>
<dbReference type="AlphaFoldDB" id="A0A1G4VKY7"/>
<dbReference type="InterPro" id="IPR029045">
    <property type="entry name" value="ClpP/crotonase-like_dom_sf"/>
</dbReference>
<evidence type="ECO:0000256" key="4">
    <source>
        <dbReference type="ARBA" id="ARBA00009463"/>
    </source>
</evidence>
<dbReference type="InterPro" id="IPR008927">
    <property type="entry name" value="6-PGluconate_DH-like_C_sf"/>
</dbReference>
<dbReference type="STRING" id="1502745.SAMN02799620_01213"/>
<sequence>MTENTIHWDKDADGIVTLTLDDPTGSANVMNEHYKESMHLAVERLFAEQEEITGVVIASAKKTFFAGGDLKAMINIGPDNAADAFNEVETIKRDLRTLETFGKPVVAAINGAALGGGLEIALATHHRIAADVKGVQIGLPEVTLGLLPGGGGVARTVRMFGIQKAFMEILSQGTRFTAGKAKEVGLVDELVGSVEELIPAAKAWIKANPDAHVQPWDVKGYKIPGGTPATPALAAILPSFPALLRKQLKGAPMPAPRAILDAAVEGAQVDFDTAARIESRYFTQLVTGQVAKNMIQAFFLDLQAINGGASRPEGIAPVPITKIGVLGAGMMGAGIAYVSAKAGFDVVLKDVTIEAAQKGKAYSEGLEAKALKRGKTTEEKSAALLAKITPTADPADLAGVDFVIEAVFENQELKHKVFQEIEDIVEPNALLGSNTSTLPITGLATGVKRQEDFVGIHFFSPVDKMPLVEIIRGEKTSDEALARVFDYTLAIKKTPIVVNDSRGFFTSRVIGTFVNEALAMLGEGVEPASIEQAGSQAGYPAAPLQLSDELNLELMHKIAVASRKGIEDAGGTYEPHPAEAVVEKMIEIGRPSRLAGAGFYEYADGKRTQLWPGLRETFTAAVDGQGSAQIPLQDAIDRMLFAEALETQKCIDEGVLTSTADANIGSIMGIGFPPYTGGSAQFIVGYEGPLGVGKEAFVARAKELAAKYGDRFLPPASLES</sequence>
<feature type="domain" description="3-hydroxyacyl-CoA dehydrogenase NAD binding" evidence="14">
    <location>
        <begin position="322"/>
        <end position="500"/>
    </location>
</feature>
<proteinExistence type="inferred from homology"/>
<keyword evidence="6" id="KW-0442">Lipid degradation</keyword>
<dbReference type="InterPro" id="IPR036291">
    <property type="entry name" value="NAD(P)-bd_dom_sf"/>
</dbReference>
<dbReference type="EMBL" id="FMUB01000002">
    <property type="protein sequence ID" value="SCX08323.1"/>
    <property type="molecule type" value="Genomic_DNA"/>
</dbReference>
<dbReference type="Pfam" id="PF02737">
    <property type="entry name" value="3HCDH_N"/>
    <property type="match status" value="1"/>
</dbReference>
<dbReference type="Gene3D" id="1.10.1040.50">
    <property type="match status" value="1"/>
</dbReference>
<evidence type="ECO:0000313" key="15">
    <source>
        <dbReference type="EMBL" id="SCX08323.1"/>
    </source>
</evidence>
<dbReference type="GO" id="GO:0070403">
    <property type="term" value="F:NAD+ binding"/>
    <property type="evidence" value="ECO:0007669"/>
    <property type="project" value="InterPro"/>
</dbReference>
<dbReference type="Gene3D" id="3.90.226.10">
    <property type="entry name" value="2-enoyl-CoA Hydratase, Chain A, domain 1"/>
    <property type="match status" value="1"/>
</dbReference>
<reference evidence="16" key="1">
    <citation type="submission" date="2016-10" db="EMBL/GenBank/DDBJ databases">
        <authorList>
            <person name="Varghese N."/>
            <person name="Submissions S."/>
        </authorList>
    </citation>
    <scope>NUCLEOTIDE SEQUENCE [LARGE SCALE GENOMIC DNA]</scope>
    <source>
        <strain evidence="16">UNC267MFSha1.1M11</strain>
    </source>
</reference>
<evidence type="ECO:0000256" key="7">
    <source>
        <dbReference type="ARBA" id="ARBA00023002"/>
    </source>
</evidence>
<dbReference type="UniPathway" id="UPA00659"/>
<comment type="similarity">
    <text evidence="4">Belongs to the 3-hydroxyacyl-CoA dehydrogenase family.</text>
</comment>
<comment type="similarity">
    <text evidence="3">In the central section; belongs to the 3-hydroxyacyl-CoA dehydrogenase family.</text>
</comment>
<keyword evidence="8" id="KW-0520">NAD</keyword>
<dbReference type="InterPro" id="IPR001753">
    <property type="entry name" value="Enoyl-CoA_hydra/iso"/>
</dbReference>
<evidence type="ECO:0000256" key="5">
    <source>
        <dbReference type="ARBA" id="ARBA00022832"/>
    </source>
</evidence>